<name>A0A0F7S3P5_9BASI</name>
<dbReference type="Proteomes" id="UP000242770">
    <property type="component" value="Unassembled WGS sequence"/>
</dbReference>
<reference evidence="3" key="1">
    <citation type="submission" date="2014-06" db="EMBL/GenBank/DDBJ databases">
        <authorList>
            <person name="Berkman P.J."/>
        </authorList>
    </citation>
    <scope>NUCLEOTIDE SEQUENCE [LARGE SCALE GENOMIC DNA]</scope>
</reference>
<protein>
    <submittedName>
        <fullName evidence="2">Uncharacterized protein</fullName>
    </submittedName>
</protein>
<gene>
    <name evidence="2" type="primary">SSCI20560.1</name>
</gene>
<dbReference type="EMBL" id="CCFA01001044">
    <property type="protein sequence ID" value="CDW96941.1"/>
    <property type="molecule type" value="Genomic_DNA"/>
</dbReference>
<organism evidence="2 3">
    <name type="scientific">Sporisorium scitamineum</name>
    <dbReference type="NCBI Taxonomy" id="49012"/>
    <lineage>
        <taxon>Eukaryota</taxon>
        <taxon>Fungi</taxon>
        <taxon>Dikarya</taxon>
        <taxon>Basidiomycota</taxon>
        <taxon>Ustilaginomycotina</taxon>
        <taxon>Ustilaginomycetes</taxon>
        <taxon>Ustilaginales</taxon>
        <taxon>Ustilaginaceae</taxon>
        <taxon>Sporisorium</taxon>
    </lineage>
</organism>
<accession>A0A0F7S3P5</accession>
<evidence type="ECO:0000256" key="1">
    <source>
        <dbReference type="SAM" id="MobiDB-lite"/>
    </source>
</evidence>
<evidence type="ECO:0000313" key="3">
    <source>
        <dbReference type="Proteomes" id="UP000242770"/>
    </source>
</evidence>
<feature type="compositionally biased region" description="Gly residues" evidence="1">
    <location>
        <begin position="124"/>
        <end position="136"/>
    </location>
</feature>
<feature type="compositionally biased region" description="Low complexity" evidence="1">
    <location>
        <begin position="98"/>
        <end position="113"/>
    </location>
</feature>
<keyword evidence="3" id="KW-1185">Reference proteome</keyword>
<feature type="region of interest" description="Disordered" evidence="1">
    <location>
        <begin position="1"/>
        <end position="136"/>
    </location>
</feature>
<dbReference type="AlphaFoldDB" id="A0A0F7S3P5"/>
<sequence>MYQRAYGRPGGGAGGSYAHPPLHQSNGAPMMGMQPNAADGWDQPLPPPGMRAGPTPTAAGGSRAYPGAGGGGGGRHPFPQQPGQGGGRFPHPPAQRLPPQQQHPYPSPQQQQQRNVLPHRPPNGAGGGGGGNPYSL</sequence>
<proteinExistence type="predicted"/>
<evidence type="ECO:0000313" key="2">
    <source>
        <dbReference type="EMBL" id="CDW96941.1"/>
    </source>
</evidence>